<dbReference type="Proteomes" id="UP000515820">
    <property type="component" value="Segment"/>
</dbReference>
<evidence type="ECO:0000313" key="3">
    <source>
        <dbReference type="Proteomes" id="UP000515820"/>
    </source>
</evidence>
<gene>
    <name evidence="2" type="ORF">MMDA13_gp86</name>
</gene>
<feature type="transmembrane region" description="Helical" evidence="1">
    <location>
        <begin position="12"/>
        <end position="35"/>
    </location>
</feature>
<evidence type="ECO:0000256" key="1">
    <source>
        <dbReference type="SAM" id="Phobius"/>
    </source>
</evidence>
<keyword evidence="1" id="KW-1133">Transmembrane helix</keyword>
<reference evidence="2 3" key="1">
    <citation type="journal article" date="2020" name="Viruses">
        <title>Characterization of vB_StuS_MMDA13, a Newly Discovered Bacteriophage Infecting the Agar-Degrading Species Sphingomonas turrisvirgatae.</title>
        <authorList>
            <person name="Marmo P."/>
            <person name="Thaller M.C."/>
            <person name="Di Lallo G."/>
            <person name="Henrici De Angelis L."/>
            <person name="Poerio N."/>
            <person name="De Santis F."/>
            <person name="Fraziano M."/>
            <person name="Migliore L."/>
            <person name="D'Andrea M.M."/>
        </authorList>
    </citation>
    <scope>NUCLEOTIDE SEQUENCE [LARGE SCALE GENOMIC DNA]</scope>
</reference>
<name>A0A7G3PHU8_9CAUD</name>
<proteinExistence type="predicted"/>
<sequence>MNVWQFLDKQIARIRPSGVAGAGIFLLTGIVLWMLRDDRSLADNDLFKTLAQAIVVQGLIGLAMAAWFTKKDEGPRNPPGDDNA</sequence>
<evidence type="ECO:0000313" key="2">
    <source>
        <dbReference type="EMBL" id="QHB80519.1"/>
    </source>
</evidence>
<organism evidence="2 3">
    <name type="scientific">Sphingomonas phage vB_StuS_MMDA13</name>
    <dbReference type="NCBI Taxonomy" id="2686378"/>
    <lineage>
        <taxon>Viruses</taxon>
        <taxon>Duplodnaviria</taxon>
        <taxon>Heunggongvirae</taxon>
        <taxon>Uroviricota</taxon>
        <taxon>Caudoviricetes</taxon>
        <taxon>Queuovirinae</taxon>
        <taxon>Torvergatavirus</taxon>
        <taxon>Torvergatavirus MMDA13</taxon>
    </lineage>
</organism>
<keyword evidence="1" id="KW-0812">Transmembrane</keyword>
<keyword evidence="1" id="KW-0472">Membrane</keyword>
<accession>A0A7G3PHU8</accession>
<feature type="transmembrane region" description="Helical" evidence="1">
    <location>
        <begin position="47"/>
        <end position="68"/>
    </location>
</feature>
<dbReference type="EMBL" id="MN820898">
    <property type="protein sequence ID" value="QHB80519.1"/>
    <property type="molecule type" value="Genomic_DNA"/>
</dbReference>
<protein>
    <submittedName>
        <fullName evidence="2">Putative holin</fullName>
    </submittedName>
</protein>
<keyword evidence="3" id="KW-1185">Reference proteome</keyword>